<dbReference type="OrthoDB" id="6105938at2759"/>
<dbReference type="PANTHER" id="PTHR38846">
    <property type="entry name" value="C3H1-TYPE DOMAIN-CONTAINING PROTEIN"/>
    <property type="match status" value="1"/>
</dbReference>
<organism evidence="1 2">
    <name type="scientific">Sphaerobolus stellatus (strain SS14)</name>
    <dbReference type="NCBI Taxonomy" id="990650"/>
    <lineage>
        <taxon>Eukaryota</taxon>
        <taxon>Fungi</taxon>
        <taxon>Dikarya</taxon>
        <taxon>Basidiomycota</taxon>
        <taxon>Agaricomycotina</taxon>
        <taxon>Agaricomycetes</taxon>
        <taxon>Phallomycetidae</taxon>
        <taxon>Geastrales</taxon>
        <taxon>Sphaerobolaceae</taxon>
        <taxon>Sphaerobolus</taxon>
    </lineage>
</organism>
<dbReference type="Proteomes" id="UP000054279">
    <property type="component" value="Unassembled WGS sequence"/>
</dbReference>
<keyword evidence="2" id="KW-1185">Reference proteome</keyword>
<evidence type="ECO:0000313" key="2">
    <source>
        <dbReference type="Proteomes" id="UP000054279"/>
    </source>
</evidence>
<dbReference type="HOGENOM" id="CLU_053382_4_1_1"/>
<protein>
    <submittedName>
        <fullName evidence="1">Uncharacterized protein</fullName>
    </submittedName>
</protein>
<dbReference type="AlphaFoldDB" id="A0A0C9UX64"/>
<accession>A0A0C9UX64</accession>
<proteinExistence type="predicted"/>
<reference evidence="1 2" key="1">
    <citation type="submission" date="2014-06" db="EMBL/GenBank/DDBJ databases">
        <title>Evolutionary Origins and Diversification of the Mycorrhizal Mutualists.</title>
        <authorList>
            <consortium name="DOE Joint Genome Institute"/>
            <consortium name="Mycorrhizal Genomics Consortium"/>
            <person name="Kohler A."/>
            <person name="Kuo A."/>
            <person name="Nagy L.G."/>
            <person name="Floudas D."/>
            <person name="Copeland A."/>
            <person name="Barry K.W."/>
            <person name="Cichocki N."/>
            <person name="Veneault-Fourrey C."/>
            <person name="LaButti K."/>
            <person name="Lindquist E.A."/>
            <person name="Lipzen A."/>
            <person name="Lundell T."/>
            <person name="Morin E."/>
            <person name="Murat C."/>
            <person name="Riley R."/>
            <person name="Ohm R."/>
            <person name="Sun H."/>
            <person name="Tunlid A."/>
            <person name="Henrissat B."/>
            <person name="Grigoriev I.V."/>
            <person name="Hibbett D.S."/>
            <person name="Martin F."/>
        </authorList>
    </citation>
    <scope>NUCLEOTIDE SEQUENCE [LARGE SCALE GENOMIC DNA]</scope>
    <source>
        <strain evidence="1 2">SS14</strain>
    </source>
</reference>
<dbReference type="PANTHER" id="PTHR38846:SF1">
    <property type="entry name" value="C3H1-TYPE DOMAIN-CONTAINING PROTEIN"/>
    <property type="match status" value="1"/>
</dbReference>
<name>A0A0C9UX64_SPHS4</name>
<dbReference type="EMBL" id="KN837275">
    <property type="protein sequence ID" value="KIJ29785.1"/>
    <property type="molecule type" value="Genomic_DNA"/>
</dbReference>
<sequence length="162" mass="19071">MQDSLADPLTSFFTSYDGFDYNRDNETMAEFGRLCRFMHWGKRNATRREALSALQEALRDQFDAAFGKGEDRYQQWSDLCGTIGISPVPDSITQCRTRVKNVFVNIFDVVDAHRHGKQVERKFRNIHELREYTVRNKKIFSKKRAKKEGLLKYLLKEIIGYY</sequence>
<gene>
    <name evidence="1" type="ORF">M422DRAFT_784188</name>
</gene>
<evidence type="ECO:0000313" key="1">
    <source>
        <dbReference type="EMBL" id="KIJ29785.1"/>
    </source>
</evidence>